<dbReference type="CDD" id="cd01734">
    <property type="entry name" value="YlxS_C"/>
    <property type="match status" value="1"/>
</dbReference>
<comment type="caution">
    <text evidence="6">The sequence shown here is derived from an EMBL/GenBank/DDBJ whole genome shotgun (WGS) entry which is preliminary data.</text>
</comment>
<name>A0A4S2F090_9ACTN</name>
<keyword evidence="1 3" id="KW-0963">Cytoplasm</keyword>
<evidence type="ECO:0000256" key="1">
    <source>
        <dbReference type="ARBA" id="ARBA00022490"/>
    </source>
</evidence>
<dbReference type="InterPro" id="IPR003728">
    <property type="entry name" value="Ribosome_maturation_RimP"/>
</dbReference>
<dbReference type="Pfam" id="PF02576">
    <property type="entry name" value="RimP_N"/>
    <property type="match status" value="1"/>
</dbReference>
<feature type="domain" description="Ribosome maturation factor RimP C-terminal" evidence="5">
    <location>
        <begin position="93"/>
        <end position="157"/>
    </location>
</feature>
<dbReference type="GO" id="GO:0006412">
    <property type="term" value="P:translation"/>
    <property type="evidence" value="ECO:0007669"/>
    <property type="project" value="TreeGrafter"/>
</dbReference>
<dbReference type="GO" id="GO:0005829">
    <property type="term" value="C:cytosol"/>
    <property type="evidence" value="ECO:0007669"/>
    <property type="project" value="TreeGrafter"/>
</dbReference>
<dbReference type="PANTHER" id="PTHR33867:SF1">
    <property type="entry name" value="RIBOSOME MATURATION FACTOR RIMP"/>
    <property type="match status" value="1"/>
</dbReference>
<feature type="domain" description="Ribosome maturation factor RimP N-terminal" evidence="4">
    <location>
        <begin position="16"/>
        <end position="90"/>
    </location>
</feature>
<evidence type="ECO:0000313" key="7">
    <source>
        <dbReference type="Proteomes" id="UP000310263"/>
    </source>
</evidence>
<evidence type="ECO:0000259" key="5">
    <source>
        <dbReference type="Pfam" id="PF17384"/>
    </source>
</evidence>
<evidence type="ECO:0000256" key="3">
    <source>
        <dbReference type="HAMAP-Rule" id="MF_01077"/>
    </source>
</evidence>
<dbReference type="Pfam" id="PF17384">
    <property type="entry name" value="DUF150_C"/>
    <property type="match status" value="1"/>
</dbReference>
<dbReference type="EMBL" id="SRYE01000004">
    <property type="protein sequence ID" value="TGY61702.1"/>
    <property type="molecule type" value="Genomic_DNA"/>
</dbReference>
<dbReference type="Proteomes" id="UP000310263">
    <property type="component" value="Unassembled WGS sequence"/>
</dbReference>
<dbReference type="InterPro" id="IPR028998">
    <property type="entry name" value="RimP_C"/>
</dbReference>
<keyword evidence="7" id="KW-1185">Reference proteome</keyword>
<dbReference type="AlphaFoldDB" id="A0A4S2F090"/>
<dbReference type="InterPro" id="IPR036847">
    <property type="entry name" value="RimP_C_sf"/>
</dbReference>
<reference evidence="6 7" key="1">
    <citation type="submission" date="2019-04" db="EMBL/GenBank/DDBJ databases">
        <title>Microbes associate with the intestines of laboratory mice.</title>
        <authorList>
            <person name="Navarre W."/>
            <person name="Wong E."/>
            <person name="Huang K."/>
            <person name="Tropini C."/>
            <person name="Ng K."/>
            <person name="Yu B."/>
        </authorList>
    </citation>
    <scope>NUCLEOTIDE SEQUENCE [LARGE SCALE GENOMIC DNA]</scope>
    <source>
        <strain evidence="6 7">NM07_P-09</strain>
    </source>
</reference>
<dbReference type="Gene3D" id="3.30.300.70">
    <property type="entry name" value="RimP-like superfamily, N-terminal"/>
    <property type="match status" value="1"/>
</dbReference>
<dbReference type="SUPFAM" id="SSF75420">
    <property type="entry name" value="YhbC-like, N-terminal domain"/>
    <property type="match status" value="1"/>
</dbReference>
<comment type="subcellular location">
    <subcellularLocation>
        <location evidence="3">Cytoplasm</location>
    </subcellularLocation>
</comment>
<dbReference type="RefSeq" id="WP_136012835.1">
    <property type="nucleotide sequence ID" value="NZ_SRYE01000004.1"/>
</dbReference>
<comment type="function">
    <text evidence="3">Required for maturation of 30S ribosomal subunits.</text>
</comment>
<dbReference type="InterPro" id="IPR035956">
    <property type="entry name" value="RimP_N_sf"/>
</dbReference>
<evidence type="ECO:0000256" key="2">
    <source>
        <dbReference type="ARBA" id="ARBA00022517"/>
    </source>
</evidence>
<accession>A0A4S2F090</accession>
<proteinExistence type="inferred from homology"/>
<dbReference type="HAMAP" id="MF_01077">
    <property type="entry name" value="RimP"/>
    <property type="match status" value="1"/>
</dbReference>
<evidence type="ECO:0000313" key="6">
    <source>
        <dbReference type="EMBL" id="TGY61702.1"/>
    </source>
</evidence>
<dbReference type="OrthoDB" id="9805006at2"/>
<dbReference type="InterPro" id="IPR028989">
    <property type="entry name" value="RimP_N"/>
</dbReference>
<comment type="similarity">
    <text evidence="3">Belongs to the RimP family.</text>
</comment>
<dbReference type="PROSITE" id="PS50096">
    <property type="entry name" value="IQ"/>
    <property type="match status" value="1"/>
</dbReference>
<dbReference type="PANTHER" id="PTHR33867">
    <property type="entry name" value="RIBOSOME MATURATION FACTOR RIMP"/>
    <property type="match status" value="1"/>
</dbReference>
<dbReference type="Gene3D" id="2.30.30.180">
    <property type="entry name" value="Ribosome maturation factor RimP, C-terminal domain"/>
    <property type="match status" value="1"/>
</dbReference>
<keyword evidence="2 3" id="KW-0690">Ribosome biogenesis</keyword>
<evidence type="ECO:0000259" key="4">
    <source>
        <dbReference type="Pfam" id="PF02576"/>
    </source>
</evidence>
<dbReference type="GO" id="GO:0000028">
    <property type="term" value="P:ribosomal small subunit assembly"/>
    <property type="evidence" value="ECO:0007669"/>
    <property type="project" value="TreeGrafter"/>
</dbReference>
<dbReference type="SUPFAM" id="SSF74942">
    <property type="entry name" value="YhbC-like, C-terminal domain"/>
    <property type="match status" value="1"/>
</dbReference>
<protein>
    <recommendedName>
        <fullName evidence="3">Ribosome maturation factor RimP</fullName>
    </recommendedName>
</protein>
<gene>
    <name evidence="3" type="primary">rimP</name>
    <name evidence="6" type="ORF">E5334_06760</name>
</gene>
<organism evidence="6 7">
    <name type="scientific">Muricaecibacterium torontonense</name>
    <dbReference type="NCBI Taxonomy" id="3032871"/>
    <lineage>
        <taxon>Bacteria</taxon>
        <taxon>Bacillati</taxon>
        <taxon>Actinomycetota</taxon>
        <taxon>Coriobacteriia</taxon>
        <taxon>Coriobacteriales</taxon>
        <taxon>Atopobiaceae</taxon>
        <taxon>Muricaecibacterium</taxon>
    </lineage>
</organism>
<sequence length="157" mass="17438">MAKTSEIRDRLIEALEASAPSHGIDIVDVEVSGSAKASIVRVRIDRLDPAKDPITLEDVAAQNAWIDKIIEADDPFPGSYILEVSSPGLDRPLRRPQDFQRYVGETVQVKLRGHEGRRNFTGELAGFEDGQILLECDDVQEHLPLGEVQSAHIKPRF</sequence>